<sequence>MKVYLKQIVERLSRYLSKIKTFYTNSVRKMYLAGLVVFSVLFVGCCGSEPLRFPTWFKFGAASSAYQVEGAWNVSDKGESIWDYLVHTRPEIVAGGGNGDVACDSYHLWRRDIQMCEELGLDTYRFSISWSRLLPSGYPNIISEDGKNYYNNLIDGLLEKGIEPVVTVHHFDLPQSLQDLGGWANPLIVDWFTDYAQVVFSLFGDRVTYWVTINEPFILCEGVFPLFLAPYYDDPNIGRYLCNKNVLVAHAKAYRMYDDLFRSKYNGKLSLSTLFFWFEPATPEDEEITDLMFEFWEGRYAHPIFSKEGGWPVKLEKNLADNARMEGYSHPRLPPFTSEEIDLVRGTYDYFALQHFTSRLVRRLRPGERNPMWPLIGSSEMGIIMESHPSWVSVNDWFAIWPQGFHKQLNWLNTTYDLKEIFITENGIPLGPDVDDTLRVEYHRSYLEQILQALHEGVPITGYTAWTLMDNFEWVSGYTVQFGLYSVNFTDPMRTRTPRTSAKYYANVTRTRML</sequence>
<dbReference type="PANTHER" id="PTHR10353:SF36">
    <property type="entry name" value="LP05116P"/>
    <property type="match status" value="1"/>
</dbReference>
<dbReference type="InterPro" id="IPR033132">
    <property type="entry name" value="GH_1_N_CS"/>
</dbReference>
<proteinExistence type="inferred from homology"/>
<dbReference type="PANTHER" id="PTHR10353">
    <property type="entry name" value="GLYCOSYL HYDROLASE"/>
    <property type="match status" value="1"/>
</dbReference>
<keyword evidence="5" id="KW-0326">Glycosidase</keyword>
<gene>
    <name evidence="8" type="primary">LOC113494400</name>
</gene>
<dbReference type="Gene3D" id="3.20.20.80">
    <property type="entry name" value="Glycosidases"/>
    <property type="match status" value="1"/>
</dbReference>
<dbReference type="SUPFAM" id="SSF51445">
    <property type="entry name" value="(Trans)glycosidases"/>
    <property type="match status" value="1"/>
</dbReference>
<evidence type="ECO:0000256" key="2">
    <source>
        <dbReference type="ARBA" id="ARBA00011738"/>
    </source>
</evidence>
<dbReference type="InParanoid" id="A0A7E5VJQ5"/>
<dbReference type="GeneID" id="113494400"/>
<evidence type="ECO:0000256" key="4">
    <source>
        <dbReference type="ARBA" id="ARBA00023180"/>
    </source>
</evidence>
<dbReference type="InterPro" id="IPR017853">
    <property type="entry name" value="GH"/>
</dbReference>
<evidence type="ECO:0000256" key="6">
    <source>
        <dbReference type="RuleBase" id="RU003690"/>
    </source>
</evidence>
<dbReference type="PRINTS" id="PR00131">
    <property type="entry name" value="GLHYDRLASE1"/>
</dbReference>
<protein>
    <submittedName>
        <fullName evidence="8">Myrosinase 1-like</fullName>
    </submittedName>
</protein>
<dbReference type="FunFam" id="3.20.20.80:FF:000013">
    <property type="entry name" value="lactase-phlorizin hydrolase"/>
    <property type="match status" value="1"/>
</dbReference>
<keyword evidence="4" id="KW-0325">Glycoprotein</keyword>
<comment type="subunit">
    <text evidence="2">Homodimer.</text>
</comment>
<accession>A0A7E5VJQ5</accession>
<dbReference type="Pfam" id="PF00232">
    <property type="entry name" value="Glyco_hydro_1"/>
    <property type="match status" value="1"/>
</dbReference>
<evidence type="ECO:0000313" key="8">
    <source>
        <dbReference type="RefSeq" id="XP_026728519.1"/>
    </source>
</evidence>
<keyword evidence="3" id="KW-0378">Hydrolase</keyword>
<keyword evidence="7" id="KW-1185">Reference proteome</keyword>
<dbReference type="PROSITE" id="PS00653">
    <property type="entry name" value="GLYCOSYL_HYDROL_F1_2"/>
    <property type="match status" value="1"/>
</dbReference>
<dbReference type="KEGG" id="tnl:113494400"/>
<reference evidence="8" key="1">
    <citation type="submission" date="2025-08" db="UniProtKB">
        <authorList>
            <consortium name="RefSeq"/>
        </authorList>
    </citation>
    <scope>IDENTIFICATION</scope>
</reference>
<evidence type="ECO:0000256" key="1">
    <source>
        <dbReference type="ARBA" id="ARBA00010838"/>
    </source>
</evidence>
<evidence type="ECO:0000256" key="5">
    <source>
        <dbReference type="ARBA" id="ARBA00023295"/>
    </source>
</evidence>
<dbReference type="GO" id="GO:0005975">
    <property type="term" value="P:carbohydrate metabolic process"/>
    <property type="evidence" value="ECO:0007669"/>
    <property type="project" value="InterPro"/>
</dbReference>
<organism evidence="7 8">
    <name type="scientific">Trichoplusia ni</name>
    <name type="common">Cabbage looper</name>
    <dbReference type="NCBI Taxonomy" id="7111"/>
    <lineage>
        <taxon>Eukaryota</taxon>
        <taxon>Metazoa</taxon>
        <taxon>Ecdysozoa</taxon>
        <taxon>Arthropoda</taxon>
        <taxon>Hexapoda</taxon>
        <taxon>Insecta</taxon>
        <taxon>Pterygota</taxon>
        <taxon>Neoptera</taxon>
        <taxon>Endopterygota</taxon>
        <taxon>Lepidoptera</taxon>
        <taxon>Glossata</taxon>
        <taxon>Ditrysia</taxon>
        <taxon>Noctuoidea</taxon>
        <taxon>Noctuidae</taxon>
        <taxon>Plusiinae</taxon>
        <taxon>Trichoplusia</taxon>
    </lineage>
</organism>
<dbReference type="Proteomes" id="UP000322000">
    <property type="component" value="Chromosome 5"/>
</dbReference>
<evidence type="ECO:0000256" key="3">
    <source>
        <dbReference type="ARBA" id="ARBA00022801"/>
    </source>
</evidence>
<comment type="similarity">
    <text evidence="1 6">Belongs to the glycosyl hydrolase 1 family.</text>
</comment>
<dbReference type="OrthoDB" id="65569at2759"/>
<dbReference type="InterPro" id="IPR001360">
    <property type="entry name" value="Glyco_hydro_1"/>
</dbReference>
<dbReference type="AlphaFoldDB" id="A0A7E5VJQ5"/>
<name>A0A7E5VJQ5_TRINI</name>
<dbReference type="GO" id="GO:0008422">
    <property type="term" value="F:beta-glucosidase activity"/>
    <property type="evidence" value="ECO:0007669"/>
    <property type="project" value="TreeGrafter"/>
</dbReference>
<dbReference type="RefSeq" id="XP_026728519.1">
    <property type="nucleotide sequence ID" value="XM_026872718.1"/>
</dbReference>
<evidence type="ECO:0000313" key="7">
    <source>
        <dbReference type="Proteomes" id="UP000322000"/>
    </source>
</evidence>